<keyword evidence="2" id="KW-0677">Repeat</keyword>
<feature type="signal peptide" evidence="3">
    <location>
        <begin position="1"/>
        <end position="21"/>
    </location>
</feature>
<name>A0ABY6UZS4_BIOOC</name>
<proteinExistence type="predicted"/>
<dbReference type="PANTHER" id="PTHR46093:SF18">
    <property type="entry name" value="FIBRONECTIN TYPE-III DOMAIN-CONTAINING PROTEIN"/>
    <property type="match status" value="1"/>
</dbReference>
<evidence type="ECO:0000256" key="2">
    <source>
        <dbReference type="ARBA" id="ARBA00022737"/>
    </source>
</evidence>
<evidence type="ECO:0000256" key="1">
    <source>
        <dbReference type="ARBA" id="ARBA00022441"/>
    </source>
</evidence>
<dbReference type="Gene3D" id="2.120.10.80">
    <property type="entry name" value="Kelch-type beta propeller"/>
    <property type="match status" value="1"/>
</dbReference>
<dbReference type="Pfam" id="PF24681">
    <property type="entry name" value="Kelch_KLHDC2_KLHL20_DRC7"/>
    <property type="match status" value="1"/>
</dbReference>
<protein>
    <recommendedName>
        <fullName evidence="6">Kelch repeat-containing protein</fullName>
    </recommendedName>
</protein>
<evidence type="ECO:0000256" key="3">
    <source>
        <dbReference type="SAM" id="SignalP"/>
    </source>
</evidence>
<dbReference type="PANTHER" id="PTHR46093">
    <property type="entry name" value="ACYL-COA-BINDING DOMAIN-CONTAINING PROTEIN 5"/>
    <property type="match status" value="1"/>
</dbReference>
<reference evidence="4 5" key="1">
    <citation type="submission" date="2019-06" db="EMBL/GenBank/DDBJ databases">
        <authorList>
            <person name="Broberg M."/>
        </authorList>
    </citation>
    <scope>NUCLEOTIDE SEQUENCE [LARGE SCALE GENOMIC DNA]</scope>
</reference>
<accession>A0ABY6UZS4</accession>
<evidence type="ECO:0000313" key="5">
    <source>
        <dbReference type="Proteomes" id="UP000766486"/>
    </source>
</evidence>
<feature type="chain" id="PRO_5046015397" description="Kelch repeat-containing protein" evidence="3">
    <location>
        <begin position="22"/>
        <end position="436"/>
    </location>
</feature>
<dbReference type="Proteomes" id="UP000766486">
    <property type="component" value="Unassembled WGS sequence"/>
</dbReference>
<evidence type="ECO:0000313" key="4">
    <source>
        <dbReference type="EMBL" id="VUC36973.1"/>
    </source>
</evidence>
<comment type="caution">
    <text evidence="4">The sequence shown here is derived from an EMBL/GenBank/DDBJ whole genome shotgun (WGS) entry which is preliminary data.</text>
</comment>
<dbReference type="InterPro" id="IPR015915">
    <property type="entry name" value="Kelch-typ_b-propeller"/>
</dbReference>
<dbReference type="EMBL" id="CABFNS010000936">
    <property type="protein sequence ID" value="VUC36973.1"/>
    <property type="molecule type" value="Genomic_DNA"/>
</dbReference>
<keyword evidence="5" id="KW-1185">Reference proteome</keyword>
<dbReference type="InterPro" id="IPR011043">
    <property type="entry name" value="Gal_Oxase/kelch_b-propeller"/>
</dbReference>
<gene>
    <name evidence="4" type="ORF">CLO192961_LOCUS462740</name>
</gene>
<organism evidence="4 5">
    <name type="scientific">Bionectria ochroleuca</name>
    <name type="common">Gliocladium roseum</name>
    <dbReference type="NCBI Taxonomy" id="29856"/>
    <lineage>
        <taxon>Eukaryota</taxon>
        <taxon>Fungi</taxon>
        <taxon>Dikarya</taxon>
        <taxon>Ascomycota</taxon>
        <taxon>Pezizomycotina</taxon>
        <taxon>Sordariomycetes</taxon>
        <taxon>Hypocreomycetidae</taxon>
        <taxon>Hypocreales</taxon>
        <taxon>Bionectriaceae</taxon>
        <taxon>Clonostachys</taxon>
    </lineage>
</organism>
<dbReference type="SUPFAM" id="SSF50965">
    <property type="entry name" value="Galactose oxidase, central domain"/>
    <property type="match status" value="1"/>
</dbReference>
<evidence type="ECO:0008006" key="6">
    <source>
        <dbReference type="Google" id="ProtNLM"/>
    </source>
</evidence>
<keyword evidence="1" id="KW-0880">Kelch repeat</keyword>
<keyword evidence="3" id="KW-0732">Signal</keyword>
<sequence>MASPLAFAHLLVWFLLGQVAAKVADADMSVADKSKRRMYHSVAVLKNHLYIEGGEISTYMNEEAKSDRDYDPVNNTLYIPLDVDWTNRTLELKEIKHATGMPTVGHLGLWADERNGGAIYRWAGRRQLGQLIGKDDPKTLWKLETASDGSGVWTPTAPGNPEAFDTIIRTRDAASVSCDGLGFYIGGITDTSTEYKMKTRGIPGALMYNMDSREWTNSSSQEAFQPEGLHRAGTPALCTTRFGGSPLVFILGGEAVTSNNRISNLRSLQHVTIFDPVKRQWYEQRTTGGPPLPRKFSCAIGVHGKNGTYEIFMYGGTIADEAQKDIWVLTIPGFQWVQTQRDGTPRYGHACSLVGKRQMISVGGGRGPKGGLKRVDEWYAGIGVFDLSTLEWKDHYEANAEEYDSPSIIKSFYDNGGMNGVGWFNDTLMGASNLAT</sequence>